<dbReference type="SUPFAM" id="SSF51445">
    <property type="entry name" value="(Trans)glycosidases"/>
    <property type="match status" value="1"/>
</dbReference>
<keyword evidence="5 12" id="KW-0326">Glycosidase</keyword>
<evidence type="ECO:0000256" key="6">
    <source>
        <dbReference type="ARBA" id="ARBA00030512"/>
    </source>
</evidence>
<feature type="domain" description="Beta-hexosaminidase bacterial type N-terminal" evidence="10">
    <location>
        <begin position="2"/>
        <end position="113"/>
    </location>
</feature>
<evidence type="ECO:0000259" key="11">
    <source>
        <dbReference type="Pfam" id="PF13290"/>
    </source>
</evidence>
<evidence type="ECO:0000313" key="13">
    <source>
        <dbReference type="Proteomes" id="UP000570514"/>
    </source>
</evidence>
<dbReference type="Gene3D" id="2.60.120.260">
    <property type="entry name" value="Galactose-binding domain-like"/>
    <property type="match status" value="1"/>
</dbReference>
<dbReference type="EMBL" id="JAASRM010000001">
    <property type="protein sequence ID" value="NIK87425.1"/>
    <property type="molecule type" value="Genomic_DNA"/>
</dbReference>
<evidence type="ECO:0000256" key="1">
    <source>
        <dbReference type="ARBA" id="ARBA00001231"/>
    </source>
</evidence>
<sequence length="699" mass="76395">MIPLAADIQKSDGTFALSRATAISCADAAGCAATKAYLSGLLQKTSLPDTGGEGAVMLRHVEGLAPEAYRLQITPKGVEIAATGEAGLFYGTITLWQLASENSTIPAQNITDAPRFSWRGVLLDSVRHFQTVDEVKRFIDAMAIHKLNVLQWHLTDDQGWRIEIKKYPLLTKIAAWRKNSREGRHGGFYTQDQVRDVVAYAAARHITVVPEIEMPGHASAALAAYPKLASIKHPSRKVSGDWGIFPNLYNVDDATFAFLEDVLSEVMTLFPSPYIHVGGDEAPKGQWDASPKIQAQMKALGVPNTKELQGYFTARIGKYLDAHGRRLIGWDEILEGGPPANAAITSWRTPESAIEAAEKGHDVVFSPAPQLYLDYCQIAREGEPTCRGVQSTLKDVYAFDPEPKGALAKHLIGMQANIWTEHLPTMNAVFYAGFPRLAAVAEIAWTPREKHNWPDFLSRLPDQMRRYQALGIRYSDAAFSVNVAAKPAQSGASVTLSNQSGYGVIHYTLDGSAPTPQSPLYSAPFDTKLPATITATTFAEGKPIAPPRSESLTAQSILRRNSYTLELCGNGIPLAQKGHSGAVVMVDVMNPCWFYKGIDLSSVRGFDIAVTHLPFNFQIGDDIKHIPLDAKAAPHGQLEIRLGDCKGEKLAVVPLKANTSHLSVKITPQKGAQDLCFVFARRKVDPVWAIDWVQPLVQE</sequence>
<evidence type="ECO:0000256" key="7">
    <source>
        <dbReference type="ARBA" id="ARBA00033000"/>
    </source>
</evidence>
<dbReference type="Gene3D" id="3.20.20.80">
    <property type="entry name" value="Glycosidases"/>
    <property type="match status" value="1"/>
</dbReference>
<evidence type="ECO:0000259" key="10">
    <source>
        <dbReference type="Pfam" id="PF02838"/>
    </source>
</evidence>
<keyword evidence="4 12" id="KW-0378">Hydrolase</keyword>
<proteinExistence type="inferred from homology"/>
<gene>
    <name evidence="12" type="ORF">FHS83_000743</name>
</gene>
<dbReference type="CDD" id="cd06563">
    <property type="entry name" value="GH20_chitobiase-like"/>
    <property type="match status" value="1"/>
</dbReference>
<dbReference type="SUPFAM" id="SSF55545">
    <property type="entry name" value="beta-N-acetylhexosaminidase-like domain"/>
    <property type="match status" value="1"/>
</dbReference>
<comment type="catalytic activity">
    <reaction evidence="1">
        <text>Hydrolysis of terminal non-reducing N-acetyl-D-hexosamine residues in N-acetyl-beta-D-hexosaminides.</text>
        <dbReference type="EC" id="3.2.1.52"/>
    </reaction>
</comment>
<evidence type="ECO:0000256" key="8">
    <source>
        <dbReference type="PIRSR" id="PIRSR625705-1"/>
    </source>
</evidence>
<evidence type="ECO:0000256" key="3">
    <source>
        <dbReference type="ARBA" id="ARBA00012663"/>
    </source>
</evidence>
<dbReference type="PRINTS" id="PR00738">
    <property type="entry name" value="GLHYDRLASE20"/>
</dbReference>
<dbReference type="GO" id="GO:0030203">
    <property type="term" value="P:glycosaminoglycan metabolic process"/>
    <property type="evidence" value="ECO:0007669"/>
    <property type="project" value="TreeGrafter"/>
</dbReference>
<keyword evidence="13" id="KW-1185">Reference proteome</keyword>
<protein>
    <recommendedName>
        <fullName evidence="3">beta-N-acetylhexosaminidase</fullName>
        <ecNumber evidence="3">3.2.1.52</ecNumber>
    </recommendedName>
    <alternativeName>
        <fullName evidence="6">Beta-N-acetylhexosaminidase</fullName>
    </alternativeName>
    <alternativeName>
        <fullName evidence="7">N-acetyl-beta-glucosaminidase</fullName>
    </alternativeName>
</protein>
<accession>A0A846MW23</accession>
<dbReference type="Gene3D" id="3.30.379.10">
    <property type="entry name" value="Chitobiase/beta-hexosaminidase domain 2-like"/>
    <property type="match status" value="1"/>
</dbReference>
<reference evidence="12 13" key="1">
    <citation type="submission" date="2020-03" db="EMBL/GenBank/DDBJ databases">
        <title>Genomic Encyclopedia of Type Strains, Phase IV (KMG-IV): sequencing the most valuable type-strain genomes for metagenomic binning, comparative biology and taxonomic classification.</title>
        <authorList>
            <person name="Goeker M."/>
        </authorList>
    </citation>
    <scope>NUCLEOTIDE SEQUENCE [LARGE SCALE GENOMIC DNA]</scope>
    <source>
        <strain evidence="12 13">DSM 19867</strain>
    </source>
</reference>
<organism evidence="12 13">
    <name type="scientific">Rhizomicrobium palustre</name>
    <dbReference type="NCBI Taxonomy" id="189966"/>
    <lineage>
        <taxon>Bacteria</taxon>
        <taxon>Pseudomonadati</taxon>
        <taxon>Pseudomonadota</taxon>
        <taxon>Alphaproteobacteria</taxon>
        <taxon>Micropepsales</taxon>
        <taxon>Micropepsaceae</taxon>
        <taxon>Rhizomicrobium</taxon>
    </lineage>
</organism>
<evidence type="ECO:0000259" key="9">
    <source>
        <dbReference type="Pfam" id="PF00728"/>
    </source>
</evidence>
<feature type="domain" description="Glycoside hydrolase family 20 catalytic" evidence="9">
    <location>
        <begin position="116"/>
        <end position="447"/>
    </location>
</feature>
<dbReference type="GO" id="GO:0004563">
    <property type="term" value="F:beta-N-acetylhexosaminidase activity"/>
    <property type="evidence" value="ECO:0007669"/>
    <property type="project" value="UniProtKB-EC"/>
</dbReference>
<comment type="similarity">
    <text evidence="2">Belongs to the glycosyl hydrolase 20 family.</text>
</comment>
<comment type="caution">
    <text evidence="12">The sequence shown here is derived from an EMBL/GenBank/DDBJ whole genome shotgun (WGS) entry which is preliminary data.</text>
</comment>
<dbReference type="EC" id="3.2.1.52" evidence="3"/>
<dbReference type="InterPro" id="IPR015883">
    <property type="entry name" value="Glyco_hydro_20_cat"/>
</dbReference>
<dbReference type="InterPro" id="IPR059177">
    <property type="entry name" value="GH29D-like_dom"/>
</dbReference>
<evidence type="ECO:0000256" key="2">
    <source>
        <dbReference type="ARBA" id="ARBA00006285"/>
    </source>
</evidence>
<dbReference type="InterPro" id="IPR017853">
    <property type="entry name" value="GH"/>
</dbReference>
<dbReference type="GO" id="GO:0005975">
    <property type="term" value="P:carbohydrate metabolic process"/>
    <property type="evidence" value="ECO:0007669"/>
    <property type="project" value="InterPro"/>
</dbReference>
<dbReference type="InterPro" id="IPR025705">
    <property type="entry name" value="Beta_hexosaminidase_sua/sub"/>
</dbReference>
<dbReference type="RefSeq" id="WP_344099941.1">
    <property type="nucleotide sequence ID" value="NZ_BAAADC010000001.1"/>
</dbReference>
<evidence type="ECO:0000313" key="12">
    <source>
        <dbReference type="EMBL" id="NIK87425.1"/>
    </source>
</evidence>
<dbReference type="GO" id="GO:0016020">
    <property type="term" value="C:membrane"/>
    <property type="evidence" value="ECO:0007669"/>
    <property type="project" value="TreeGrafter"/>
</dbReference>
<dbReference type="Pfam" id="PF13290">
    <property type="entry name" value="CHB_HEX_C_1"/>
    <property type="match status" value="1"/>
</dbReference>
<dbReference type="InterPro" id="IPR015882">
    <property type="entry name" value="HEX_bac_N"/>
</dbReference>
<dbReference type="Pfam" id="PF02838">
    <property type="entry name" value="Glyco_hydro_20b"/>
    <property type="match status" value="1"/>
</dbReference>
<evidence type="ECO:0000256" key="4">
    <source>
        <dbReference type="ARBA" id="ARBA00022801"/>
    </source>
</evidence>
<evidence type="ECO:0000256" key="5">
    <source>
        <dbReference type="ARBA" id="ARBA00023295"/>
    </source>
</evidence>
<feature type="active site" description="Proton donor" evidence="8">
    <location>
        <position position="281"/>
    </location>
</feature>
<dbReference type="PANTHER" id="PTHR22600">
    <property type="entry name" value="BETA-HEXOSAMINIDASE"/>
    <property type="match status" value="1"/>
</dbReference>
<dbReference type="Proteomes" id="UP000570514">
    <property type="component" value="Unassembled WGS sequence"/>
</dbReference>
<dbReference type="AlphaFoldDB" id="A0A846MW23"/>
<dbReference type="InterPro" id="IPR029018">
    <property type="entry name" value="Hex-like_dom2"/>
</dbReference>
<name>A0A846MW23_9PROT</name>
<dbReference type="PANTHER" id="PTHR22600:SF57">
    <property type="entry name" value="BETA-N-ACETYLHEXOSAMINIDASE"/>
    <property type="match status" value="1"/>
</dbReference>
<dbReference type="Pfam" id="PF00728">
    <property type="entry name" value="Glyco_hydro_20"/>
    <property type="match status" value="1"/>
</dbReference>
<feature type="domain" description="GH29D-like beta-sandwich" evidence="11">
    <location>
        <begin position="489"/>
        <end position="541"/>
    </location>
</feature>